<reference evidence="2" key="1">
    <citation type="submission" date="2020-05" db="EMBL/GenBank/DDBJ databases">
        <authorList>
            <person name="Rincon C."/>
            <person name="Sanders R I."/>
            <person name="Robbins C."/>
            <person name="Chaturvedi A."/>
        </authorList>
    </citation>
    <scope>NUCLEOTIDE SEQUENCE</scope>
    <source>
        <strain evidence="2">CHB12</strain>
    </source>
</reference>
<dbReference type="EMBL" id="CAGKOT010000010">
    <property type="protein sequence ID" value="CAB5355507.1"/>
    <property type="molecule type" value="Genomic_DNA"/>
</dbReference>
<gene>
    <name evidence="2" type="ORF">CHRIB12_LOCUS6098</name>
</gene>
<comment type="caution">
    <text evidence="2">The sequence shown here is derived from an EMBL/GenBank/DDBJ whole genome shotgun (WGS) entry which is preliminary data.</text>
</comment>
<dbReference type="Proteomes" id="UP000684084">
    <property type="component" value="Unassembled WGS sequence"/>
</dbReference>
<feature type="transmembrane region" description="Helical" evidence="1">
    <location>
        <begin position="12"/>
        <end position="35"/>
    </location>
</feature>
<evidence type="ECO:0000256" key="1">
    <source>
        <dbReference type="SAM" id="Phobius"/>
    </source>
</evidence>
<feature type="transmembrane region" description="Helical" evidence="1">
    <location>
        <begin position="329"/>
        <end position="351"/>
    </location>
</feature>
<dbReference type="OrthoDB" id="2396651at2759"/>
<feature type="transmembrane region" description="Helical" evidence="1">
    <location>
        <begin position="55"/>
        <end position="78"/>
    </location>
</feature>
<keyword evidence="1" id="KW-1133">Transmembrane helix</keyword>
<dbReference type="VEuPathDB" id="FungiDB:RhiirFUN_012009"/>
<name>A0A915YYP5_9GLOM</name>
<dbReference type="AlphaFoldDB" id="A0A915YYP5"/>
<proteinExistence type="predicted"/>
<protein>
    <submittedName>
        <fullName evidence="2">Uncharacterized protein</fullName>
    </submittedName>
</protein>
<keyword evidence="1" id="KW-0472">Membrane</keyword>
<evidence type="ECO:0000313" key="2">
    <source>
        <dbReference type="EMBL" id="CAB5355507.1"/>
    </source>
</evidence>
<organism evidence="2 3">
    <name type="scientific">Rhizophagus irregularis</name>
    <dbReference type="NCBI Taxonomy" id="588596"/>
    <lineage>
        <taxon>Eukaryota</taxon>
        <taxon>Fungi</taxon>
        <taxon>Fungi incertae sedis</taxon>
        <taxon>Mucoromycota</taxon>
        <taxon>Glomeromycotina</taxon>
        <taxon>Glomeromycetes</taxon>
        <taxon>Glomerales</taxon>
        <taxon>Glomeraceae</taxon>
        <taxon>Rhizophagus</taxon>
    </lineage>
</organism>
<evidence type="ECO:0000313" key="3">
    <source>
        <dbReference type="Proteomes" id="UP000684084"/>
    </source>
</evidence>
<keyword evidence="1" id="KW-0812">Transmembrane</keyword>
<accession>A0A915YYP5</accession>
<sequence length="416" mass="45938">MKYFSSSIFQGIIFGWVTSVLIFILLVFVGMWGKIMGLDVVWDLRVGLFLTAVTVITRIISFIACFMMPAILTGMLVLNKIPTLNGSGAMISQLIEASITLSPLCTLKACFNSGKTRKLAIVIASVLVWQYTVSLADLYLHITAVGKSQQLPGLMVPSARSLDIAKNCSFSYFENDCFRLKRGLSYPGRALKIYRNTSDTFQIWNNDDGVYLLQAPPLNTSYAYSGSGILLKPFCEPVGNLTTSQQFALGVASSQYELLKRAVDDVEDVAHSTGNSTLFANAFAQQWAQATIAGFSSGAVQANVEGDGERYGYVLEVIKEQTSAPLSAVLIYAIVITFPLFIFSCVCVFSLQNDTIWILVEFICTPQRLLYQALFKEHHMDDACSKSLSDQAMRIKEVECDVKLEEGHLKLTTKIQ</sequence>